<reference evidence="1" key="1">
    <citation type="submission" date="2019-12" db="EMBL/GenBank/DDBJ databases">
        <title>An insight into the sialome of adult female Ixodes ricinus ticks feeding for 6 days.</title>
        <authorList>
            <person name="Perner J."/>
            <person name="Ribeiro J.M.C."/>
        </authorList>
    </citation>
    <scope>NUCLEOTIDE SEQUENCE</scope>
    <source>
        <strain evidence="1">Semi-engorged</strain>
        <tissue evidence="1">Salivary glands</tissue>
    </source>
</reference>
<name>A0A6B0UK94_IXORI</name>
<sequence>MKPCVVAILFCCISLGHFAGSISILGKLLVHSRYKPLRTGRVPSPSRALVYEHAWDVLAKVHLAVGRNSFVTLNLQELGCQEQLVGFSQLQFRIVFPICFHFLTRKMHFIFDV</sequence>
<dbReference type="AlphaFoldDB" id="A0A6B0UK94"/>
<proteinExistence type="predicted"/>
<dbReference type="EMBL" id="GIFC01008106">
    <property type="protein sequence ID" value="MXU90189.1"/>
    <property type="molecule type" value="Transcribed_RNA"/>
</dbReference>
<protein>
    <submittedName>
        <fullName evidence="1">Putative secreted protein</fullName>
    </submittedName>
</protein>
<evidence type="ECO:0000313" key="1">
    <source>
        <dbReference type="EMBL" id="MXU90189.1"/>
    </source>
</evidence>
<organism evidence="1">
    <name type="scientific">Ixodes ricinus</name>
    <name type="common">Common tick</name>
    <name type="synonym">Acarus ricinus</name>
    <dbReference type="NCBI Taxonomy" id="34613"/>
    <lineage>
        <taxon>Eukaryota</taxon>
        <taxon>Metazoa</taxon>
        <taxon>Ecdysozoa</taxon>
        <taxon>Arthropoda</taxon>
        <taxon>Chelicerata</taxon>
        <taxon>Arachnida</taxon>
        <taxon>Acari</taxon>
        <taxon>Parasitiformes</taxon>
        <taxon>Ixodida</taxon>
        <taxon>Ixodoidea</taxon>
        <taxon>Ixodidae</taxon>
        <taxon>Ixodinae</taxon>
        <taxon>Ixodes</taxon>
    </lineage>
</organism>
<accession>A0A6B0UK94</accession>